<organism evidence="3 4">
    <name type="scientific">Capronia epimyces CBS 606.96</name>
    <dbReference type="NCBI Taxonomy" id="1182542"/>
    <lineage>
        <taxon>Eukaryota</taxon>
        <taxon>Fungi</taxon>
        <taxon>Dikarya</taxon>
        <taxon>Ascomycota</taxon>
        <taxon>Pezizomycotina</taxon>
        <taxon>Eurotiomycetes</taxon>
        <taxon>Chaetothyriomycetidae</taxon>
        <taxon>Chaetothyriales</taxon>
        <taxon>Herpotrichiellaceae</taxon>
        <taxon>Capronia</taxon>
    </lineage>
</organism>
<feature type="region of interest" description="Disordered" evidence="1">
    <location>
        <begin position="1"/>
        <end position="32"/>
    </location>
</feature>
<gene>
    <name evidence="3" type="ORF">A1O3_01693</name>
</gene>
<protein>
    <recommendedName>
        <fullName evidence="2">SAP domain-containing protein</fullName>
    </recommendedName>
</protein>
<dbReference type="InterPro" id="IPR036361">
    <property type="entry name" value="SAP_dom_sf"/>
</dbReference>
<dbReference type="HOGENOM" id="CLU_739980_0_0_1"/>
<dbReference type="EMBL" id="AMGY01000001">
    <property type="protein sequence ID" value="EXJ93136.1"/>
    <property type="molecule type" value="Genomic_DNA"/>
</dbReference>
<keyword evidence="4" id="KW-1185">Reference proteome</keyword>
<dbReference type="PROSITE" id="PS50800">
    <property type="entry name" value="SAP"/>
    <property type="match status" value="1"/>
</dbReference>
<comment type="caution">
    <text evidence="3">The sequence shown here is derived from an EMBL/GenBank/DDBJ whole genome shotgun (WGS) entry which is preliminary data.</text>
</comment>
<dbReference type="OrthoDB" id="10037289at2759"/>
<dbReference type="AlphaFoldDB" id="W9YV42"/>
<feature type="domain" description="SAP" evidence="2">
    <location>
        <begin position="40"/>
        <end position="74"/>
    </location>
</feature>
<accession>W9YV42</accession>
<evidence type="ECO:0000313" key="3">
    <source>
        <dbReference type="EMBL" id="EXJ93136.1"/>
    </source>
</evidence>
<name>W9YV42_9EURO</name>
<dbReference type="RefSeq" id="XP_007730026.1">
    <property type="nucleotide sequence ID" value="XM_007731836.1"/>
</dbReference>
<dbReference type="InterPro" id="IPR003034">
    <property type="entry name" value="SAP_dom"/>
</dbReference>
<evidence type="ECO:0000256" key="1">
    <source>
        <dbReference type="SAM" id="MobiDB-lite"/>
    </source>
</evidence>
<proteinExistence type="predicted"/>
<dbReference type="Pfam" id="PF02037">
    <property type="entry name" value="SAP"/>
    <property type="match status" value="1"/>
</dbReference>
<reference evidence="3 4" key="1">
    <citation type="submission" date="2013-03" db="EMBL/GenBank/DDBJ databases">
        <title>The Genome Sequence of Capronia epimyces CBS 606.96.</title>
        <authorList>
            <consortium name="The Broad Institute Genomics Platform"/>
            <person name="Cuomo C."/>
            <person name="de Hoog S."/>
            <person name="Gorbushina A."/>
            <person name="Walker B."/>
            <person name="Young S.K."/>
            <person name="Zeng Q."/>
            <person name="Gargeya S."/>
            <person name="Fitzgerald M."/>
            <person name="Haas B."/>
            <person name="Abouelleil A."/>
            <person name="Allen A.W."/>
            <person name="Alvarado L."/>
            <person name="Arachchi H.M."/>
            <person name="Berlin A.M."/>
            <person name="Chapman S.B."/>
            <person name="Gainer-Dewar J."/>
            <person name="Goldberg J."/>
            <person name="Griggs A."/>
            <person name="Gujja S."/>
            <person name="Hansen M."/>
            <person name="Howarth C."/>
            <person name="Imamovic A."/>
            <person name="Ireland A."/>
            <person name="Larimer J."/>
            <person name="McCowan C."/>
            <person name="Murphy C."/>
            <person name="Pearson M."/>
            <person name="Poon T.W."/>
            <person name="Priest M."/>
            <person name="Roberts A."/>
            <person name="Saif S."/>
            <person name="Shea T."/>
            <person name="Sisk P."/>
            <person name="Sykes S."/>
            <person name="Wortman J."/>
            <person name="Nusbaum C."/>
            <person name="Birren B."/>
        </authorList>
    </citation>
    <scope>NUCLEOTIDE SEQUENCE [LARGE SCALE GENOMIC DNA]</scope>
    <source>
        <strain evidence="3 4">CBS 606.96</strain>
    </source>
</reference>
<dbReference type="Gene3D" id="1.10.720.30">
    <property type="entry name" value="SAP domain"/>
    <property type="match status" value="1"/>
</dbReference>
<sequence>MAGAKRPLSEADGNVSGPPPSSKRQAAKSYAGRENDAALYTTLTKGELCQLLRSRHLKISGTKAELVQRLEQHDSNTHTAESSTHVPEHTDAVQGASEERLEFWTICRPLDDITVEKRATYEDYESSEDDEGEGEQMQRLAQTCGTKQCICKKPSNAHPQHRWLLSREGYKTLAHMRYEEAIRNEDNYAEYHFSDFNGYGFQEMMENQLLSFNKEISKKQPSVAALWSLIEGFAFDLPDEMYFHIDDPDHVLATLKLVGGAVFCTLRILKERSLLRPNSSVKNIALVLALLRRNHSEWPSGEEEPELAWCDAAIREAQRSGIEFKGAPFRIQATLREAVHFLFKRSGARSIGGRSYVLETPKDRAAAKANYTFW</sequence>
<evidence type="ECO:0000259" key="2">
    <source>
        <dbReference type="PROSITE" id="PS50800"/>
    </source>
</evidence>
<dbReference type="Proteomes" id="UP000019478">
    <property type="component" value="Unassembled WGS sequence"/>
</dbReference>
<dbReference type="SMART" id="SM00513">
    <property type="entry name" value="SAP"/>
    <property type="match status" value="1"/>
</dbReference>
<dbReference type="eggNOG" id="ENOG502SPXG">
    <property type="taxonomic scope" value="Eukaryota"/>
</dbReference>
<evidence type="ECO:0000313" key="4">
    <source>
        <dbReference type="Proteomes" id="UP000019478"/>
    </source>
</evidence>
<dbReference type="SUPFAM" id="SSF68906">
    <property type="entry name" value="SAP domain"/>
    <property type="match status" value="1"/>
</dbReference>
<dbReference type="GeneID" id="19165826"/>